<organism evidence="1 2">
    <name type="scientific">Trypanosoma theileri</name>
    <dbReference type="NCBI Taxonomy" id="67003"/>
    <lineage>
        <taxon>Eukaryota</taxon>
        <taxon>Discoba</taxon>
        <taxon>Euglenozoa</taxon>
        <taxon>Kinetoplastea</taxon>
        <taxon>Metakinetoplastina</taxon>
        <taxon>Trypanosomatida</taxon>
        <taxon>Trypanosomatidae</taxon>
        <taxon>Trypanosoma</taxon>
    </lineage>
</organism>
<sequence>MVYKGDICIADDNEVMERLLRLCVTGNRWAEALSTLQVRLEGNLDDEKRENFDFVTINTFLDVLRMLKECQKGSLASRLLLQTQLSKHFSKDTTGKAYNVMLRYSNTTAEAQLWLQTMKSKNISLENESCEHLLIMHAREGEWHQSLKLLNLLLDDPKRRSLYIPSAKAHDAVQYALERAPMPGPSWELSLQLFSRMCTLQVPISEVAFQSVVKKCFAHGMDKQAQNLFQFVMRHGVHK</sequence>
<proteinExistence type="predicted"/>
<accession>A0A1X0NRY1</accession>
<dbReference type="AlphaFoldDB" id="A0A1X0NRY1"/>
<dbReference type="GeneID" id="39986934"/>
<reference evidence="1 2" key="1">
    <citation type="submission" date="2017-03" db="EMBL/GenBank/DDBJ databases">
        <title>An alternative strategy for trypanosome survival in the mammalian bloodstream revealed through genome and transcriptome analysis of the ubiquitous bovine parasite Trypanosoma (Megatrypanum) theileri.</title>
        <authorList>
            <person name="Kelly S."/>
            <person name="Ivens A."/>
            <person name="Mott A."/>
            <person name="O'Neill E."/>
            <person name="Emms D."/>
            <person name="Macleod O."/>
            <person name="Voorheis P."/>
            <person name="Matthews J."/>
            <person name="Matthews K."/>
            <person name="Carrington M."/>
        </authorList>
    </citation>
    <scope>NUCLEOTIDE SEQUENCE [LARGE SCALE GENOMIC DNA]</scope>
    <source>
        <strain evidence="1">Edinburgh</strain>
    </source>
</reference>
<evidence type="ECO:0000313" key="1">
    <source>
        <dbReference type="EMBL" id="ORC87308.1"/>
    </source>
</evidence>
<evidence type="ECO:0000313" key="2">
    <source>
        <dbReference type="Proteomes" id="UP000192257"/>
    </source>
</evidence>
<dbReference type="Proteomes" id="UP000192257">
    <property type="component" value="Unassembled WGS sequence"/>
</dbReference>
<comment type="caution">
    <text evidence="1">The sequence shown here is derived from an EMBL/GenBank/DDBJ whole genome shotgun (WGS) entry which is preliminary data.</text>
</comment>
<keyword evidence="2" id="KW-1185">Reference proteome</keyword>
<dbReference type="EMBL" id="NBCO01000022">
    <property type="protein sequence ID" value="ORC87308.1"/>
    <property type="molecule type" value="Genomic_DNA"/>
</dbReference>
<dbReference type="Gene3D" id="1.25.40.10">
    <property type="entry name" value="Tetratricopeptide repeat domain"/>
    <property type="match status" value="1"/>
</dbReference>
<gene>
    <name evidence="1" type="ORF">TM35_000221070</name>
</gene>
<name>A0A1X0NRY1_9TRYP</name>
<dbReference type="OrthoDB" id="1929236at2759"/>
<dbReference type="InterPro" id="IPR011990">
    <property type="entry name" value="TPR-like_helical_dom_sf"/>
</dbReference>
<dbReference type="VEuPathDB" id="TriTrypDB:TM35_000221070"/>
<dbReference type="RefSeq" id="XP_028881374.1">
    <property type="nucleotide sequence ID" value="XM_029027154.1"/>
</dbReference>
<protein>
    <submittedName>
        <fullName evidence="1">Uncharacterized protein</fullName>
    </submittedName>
</protein>